<comment type="subunit">
    <text evidence="2">Heterodimer of a large and a small subunit.</text>
</comment>
<keyword evidence="3" id="KW-0408">Iron</keyword>
<dbReference type="GO" id="GO:0008901">
    <property type="term" value="F:ferredoxin hydrogenase activity"/>
    <property type="evidence" value="ECO:0007669"/>
    <property type="project" value="InterPro"/>
</dbReference>
<gene>
    <name evidence="5" type="ORF">MSL71_34340</name>
</gene>
<keyword evidence="3" id="KW-0411">Iron-sulfur</keyword>
<sequence>MKKGRWDLSRRSFIKAAGLACGYAVVGAGMAKKSAAAVLELLDIRQRAVYDADADPRKYALRKSQDNPMVKALYARGGFLEEGPCGHRSHHLLHTTYEDRSAHIRALKAKGIELSF</sequence>
<protein>
    <submittedName>
        <fullName evidence="5">Iron hydrogenase small subunit hydb-type</fullName>
    </submittedName>
</protein>
<keyword evidence="6" id="KW-1185">Reference proteome</keyword>
<name>A0A4U8YV17_9BACT</name>
<dbReference type="GO" id="GO:0042597">
    <property type="term" value="C:periplasmic space"/>
    <property type="evidence" value="ECO:0007669"/>
    <property type="project" value="InterPro"/>
</dbReference>
<dbReference type="SMART" id="SM00902">
    <property type="entry name" value="Fe_hyd_SSU"/>
    <property type="match status" value="1"/>
</dbReference>
<dbReference type="GO" id="GO:0005506">
    <property type="term" value="F:iron ion binding"/>
    <property type="evidence" value="ECO:0007669"/>
    <property type="project" value="InterPro"/>
</dbReference>
<dbReference type="InterPro" id="IPR006311">
    <property type="entry name" value="TAT_signal"/>
</dbReference>
<dbReference type="InterPro" id="IPR003149">
    <property type="entry name" value="Fe_hydrogenase_ssu"/>
</dbReference>
<reference evidence="5 6" key="1">
    <citation type="submission" date="2019-03" db="EMBL/GenBank/DDBJ databases">
        <authorList>
            <person name="Nijsse B."/>
        </authorList>
    </citation>
    <scope>NUCLEOTIDE SEQUENCE [LARGE SCALE GENOMIC DNA]</scope>
    <source>
        <strain evidence="5">Desulfoluna butyratoxydans MSL71</strain>
    </source>
</reference>
<evidence type="ECO:0000313" key="5">
    <source>
        <dbReference type="EMBL" id="VFQ45772.1"/>
    </source>
</evidence>
<dbReference type="PROSITE" id="PS51318">
    <property type="entry name" value="TAT"/>
    <property type="match status" value="1"/>
</dbReference>
<dbReference type="AlphaFoldDB" id="A0A4U8YV17"/>
<evidence type="ECO:0000259" key="4">
    <source>
        <dbReference type="SMART" id="SM00902"/>
    </source>
</evidence>
<dbReference type="GO" id="GO:0030313">
    <property type="term" value="C:cell envelope"/>
    <property type="evidence" value="ECO:0007669"/>
    <property type="project" value="UniProtKB-SubCell"/>
</dbReference>
<evidence type="ECO:0000256" key="2">
    <source>
        <dbReference type="ARBA" id="ARBA00011771"/>
    </source>
</evidence>
<dbReference type="GO" id="GO:0009055">
    <property type="term" value="F:electron transfer activity"/>
    <property type="evidence" value="ECO:0007669"/>
    <property type="project" value="InterPro"/>
</dbReference>
<dbReference type="SUPFAM" id="SSF48674">
    <property type="entry name" value="Fe-only hydrogenase smaller subunit"/>
    <property type="match status" value="1"/>
</dbReference>
<dbReference type="EMBL" id="CAADHO010000006">
    <property type="protein sequence ID" value="VFQ45772.1"/>
    <property type="molecule type" value="Genomic_DNA"/>
</dbReference>
<dbReference type="RefSeq" id="WP_180142715.1">
    <property type="nucleotide sequence ID" value="NZ_CAADHO010000006.1"/>
</dbReference>
<evidence type="ECO:0000256" key="1">
    <source>
        <dbReference type="ARBA" id="ARBA00004196"/>
    </source>
</evidence>
<comment type="subcellular location">
    <subcellularLocation>
        <location evidence="1">Cell envelope</location>
    </subcellularLocation>
</comment>
<dbReference type="InterPro" id="IPR008953">
    <property type="entry name" value="Fe_hydrogenase_HydB"/>
</dbReference>
<accession>A0A4U8YV17</accession>
<dbReference type="GO" id="GO:0051536">
    <property type="term" value="F:iron-sulfur cluster binding"/>
    <property type="evidence" value="ECO:0007669"/>
    <property type="project" value="UniProtKB-KW"/>
</dbReference>
<organism evidence="5 6">
    <name type="scientific">Desulfoluna butyratoxydans</name>
    <dbReference type="NCBI Taxonomy" id="231438"/>
    <lineage>
        <taxon>Bacteria</taxon>
        <taxon>Pseudomonadati</taxon>
        <taxon>Thermodesulfobacteriota</taxon>
        <taxon>Desulfobacteria</taxon>
        <taxon>Desulfobacterales</taxon>
        <taxon>Desulfolunaceae</taxon>
        <taxon>Desulfoluna</taxon>
    </lineage>
</organism>
<dbReference type="InterPro" id="IPR019546">
    <property type="entry name" value="TAT_signal_bac_arc"/>
</dbReference>
<dbReference type="Gene3D" id="4.10.260.20">
    <property type="entry name" value="Iron hydrogenase, small subunit"/>
    <property type="match status" value="1"/>
</dbReference>
<dbReference type="Pfam" id="PF02256">
    <property type="entry name" value="Fe_hyd_SSU"/>
    <property type="match status" value="1"/>
</dbReference>
<keyword evidence="3" id="KW-0479">Metal-binding</keyword>
<feature type="domain" description="Iron hydrogenase small subunit" evidence="4">
    <location>
        <begin position="36"/>
        <end position="101"/>
    </location>
</feature>
<dbReference type="InterPro" id="IPR036991">
    <property type="entry name" value="Fe_hydrogenase_ssu_sf"/>
</dbReference>
<dbReference type="NCBIfam" id="TIGR01409">
    <property type="entry name" value="TAT_signal_seq"/>
    <property type="match status" value="1"/>
</dbReference>
<evidence type="ECO:0000313" key="6">
    <source>
        <dbReference type="Proteomes" id="UP000507962"/>
    </source>
</evidence>
<dbReference type="Proteomes" id="UP000507962">
    <property type="component" value="Unassembled WGS sequence"/>
</dbReference>
<evidence type="ECO:0000256" key="3">
    <source>
        <dbReference type="ARBA" id="ARBA00023014"/>
    </source>
</evidence>
<proteinExistence type="predicted"/>